<name>A0A7D5KDC8_9EURY</name>
<evidence type="ECO:0000256" key="3">
    <source>
        <dbReference type="ARBA" id="ARBA00023027"/>
    </source>
</evidence>
<dbReference type="GO" id="GO:0016616">
    <property type="term" value="F:oxidoreductase activity, acting on the CH-OH group of donors, NAD or NADP as acceptor"/>
    <property type="evidence" value="ECO:0007669"/>
    <property type="project" value="InterPro"/>
</dbReference>
<dbReference type="PANTHER" id="PTHR43761">
    <property type="entry name" value="D-ISOMER SPECIFIC 2-HYDROXYACID DEHYDROGENASE FAMILY PROTEIN (AFU_ORTHOLOGUE AFUA_1G13630)"/>
    <property type="match status" value="1"/>
</dbReference>
<dbReference type="SUPFAM" id="SSF51735">
    <property type="entry name" value="NAD(P)-binding Rossmann-fold domains"/>
    <property type="match status" value="1"/>
</dbReference>
<dbReference type="KEGG" id="halg:HUG10_07045"/>
<keyword evidence="3" id="KW-0520">NAD</keyword>
<dbReference type="Proteomes" id="UP000509750">
    <property type="component" value="Chromosome"/>
</dbReference>
<evidence type="ECO:0000259" key="5">
    <source>
        <dbReference type="Pfam" id="PF00389"/>
    </source>
</evidence>
<proteinExistence type="inferred from homology"/>
<evidence type="ECO:0000313" key="8">
    <source>
        <dbReference type="Proteomes" id="UP000509750"/>
    </source>
</evidence>
<dbReference type="PANTHER" id="PTHR43761:SF1">
    <property type="entry name" value="D-ISOMER SPECIFIC 2-HYDROXYACID DEHYDROGENASE CATALYTIC DOMAIN-CONTAINING PROTEIN-RELATED"/>
    <property type="match status" value="1"/>
</dbReference>
<dbReference type="GeneID" id="56028576"/>
<sequence length="314" mass="33761">MPNYTVVATDQNYGEFGVEREILGDIAEIRLLREDGVSLADADALINHVDVVSAADVAELDGCRVIARYGIGVDNIDVEAATERDIYVANVPDYCLEEVPTHAVALILALDRQLKQYDAGIAAGEWKTDRAAEIHRFSEETVSVVGFGKLGRGVGDRASALGATVLAADPYLEPEDLAGHDAELVPFEEAVERADYLSVHSPLTPETEGLIDADVLARMKETASLVNVARGPIVDETALVEALDAGEIAGAGLDVFEEEPTAPDSPLRDHPRVVATPHQAWYSEESKRECREGVARAIRQALAGERPETAVNDP</sequence>
<dbReference type="Gene3D" id="3.40.50.720">
    <property type="entry name" value="NAD(P)-binding Rossmann-like Domain"/>
    <property type="match status" value="2"/>
</dbReference>
<accession>A0A7D5KDC8</accession>
<dbReference type="InterPro" id="IPR006139">
    <property type="entry name" value="D-isomer_2_OHA_DH_cat_dom"/>
</dbReference>
<dbReference type="GO" id="GO:0003714">
    <property type="term" value="F:transcription corepressor activity"/>
    <property type="evidence" value="ECO:0007669"/>
    <property type="project" value="InterPro"/>
</dbReference>
<dbReference type="GO" id="GO:0051287">
    <property type="term" value="F:NAD binding"/>
    <property type="evidence" value="ECO:0007669"/>
    <property type="project" value="InterPro"/>
</dbReference>
<dbReference type="SUPFAM" id="SSF52283">
    <property type="entry name" value="Formate/glycerate dehydrogenase catalytic domain-like"/>
    <property type="match status" value="1"/>
</dbReference>
<dbReference type="InterPro" id="IPR036291">
    <property type="entry name" value="NAD(P)-bd_dom_sf"/>
</dbReference>
<comment type="similarity">
    <text evidence="1 4">Belongs to the D-isomer specific 2-hydroxyacid dehydrogenase family.</text>
</comment>
<dbReference type="AlphaFoldDB" id="A0A7D5KDC8"/>
<keyword evidence="2 4" id="KW-0560">Oxidoreductase</keyword>
<dbReference type="InterPro" id="IPR043322">
    <property type="entry name" value="CtBP"/>
</dbReference>
<dbReference type="Pfam" id="PF02826">
    <property type="entry name" value="2-Hacid_dh_C"/>
    <property type="match status" value="1"/>
</dbReference>
<evidence type="ECO:0000313" key="7">
    <source>
        <dbReference type="EMBL" id="QLG27317.1"/>
    </source>
</evidence>
<dbReference type="RefSeq" id="WP_179168892.1">
    <property type="nucleotide sequence ID" value="NZ_CP058529.1"/>
</dbReference>
<protein>
    <submittedName>
        <fullName evidence="7">C-terminal binding protein</fullName>
    </submittedName>
</protein>
<dbReference type="CDD" id="cd05299">
    <property type="entry name" value="CtBP_dh"/>
    <property type="match status" value="1"/>
</dbReference>
<reference evidence="7 8" key="1">
    <citation type="submission" date="2020-07" db="EMBL/GenBank/DDBJ databases">
        <title>Gai3-2, isolated from salt lake.</title>
        <authorList>
            <person name="Cui H."/>
            <person name="Shi X."/>
        </authorList>
    </citation>
    <scope>NUCLEOTIDE SEQUENCE [LARGE SCALE GENOMIC DNA]</scope>
    <source>
        <strain evidence="7 8">Gai3-2</strain>
    </source>
</reference>
<feature type="domain" description="D-isomer specific 2-hydroxyacid dehydrogenase catalytic" evidence="5">
    <location>
        <begin position="39"/>
        <end position="312"/>
    </location>
</feature>
<evidence type="ECO:0000259" key="6">
    <source>
        <dbReference type="Pfam" id="PF02826"/>
    </source>
</evidence>
<keyword evidence="8" id="KW-1185">Reference proteome</keyword>
<dbReference type="EMBL" id="CP058529">
    <property type="protein sequence ID" value="QLG27317.1"/>
    <property type="molecule type" value="Genomic_DNA"/>
</dbReference>
<organism evidence="7 8">
    <name type="scientific">Halorarum halophilum</name>
    <dbReference type="NCBI Taxonomy" id="2743090"/>
    <lineage>
        <taxon>Archaea</taxon>
        <taxon>Methanobacteriati</taxon>
        <taxon>Methanobacteriota</taxon>
        <taxon>Stenosarchaea group</taxon>
        <taxon>Halobacteria</taxon>
        <taxon>Halobacteriales</taxon>
        <taxon>Haloferacaceae</taxon>
        <taxon>Halorarum</taxon>
    </lineage>
</organism>
<dbReference type="InterPro" id="IPR006140">
    <property type="entry name" value="D-isomer_DH_NAD-bd"/>
</dbReference>
<evidence type="ECO:0000256" key="4">
    <source>
        <dbReference type="RuleBase" id="RU003719"/>
    </source>
</evidence>
<dbReference type="Pfam" id="PF00389">
    <property type="entry name" value="2-Hacid_dh"/>
    <property type="match status" value="1"/>
</dbReference>
<dbReference type="InterPro" id="IPR050418">
    <property type="entry name" value="D-iso_2-hydroxyacid_DH_PdxB"/>
</dbReference>
<dbReference type="OrthoDB" id="34275at2157"/>
<evidence type="ECO:0000256" key="2">
    <source>
        <dbReference type="ARBA" id="ARBA00023002"/>
    </source>
</evidence>
<evidence type="ECO:0000256" key="1">
    <source>
        <dbReference type="ARBA" id="ARBA00005854"/>
    </source>
</evidence>
<feature type="domain" description="D-isomer specific 2-hydroxyacid dehydrogenase NAD-binding" evidence="6">
    <location>
        <begin position="104"/>
        <end position="280"/>
    </location>
</feature>
<gene>
    <name evidence="7" type="ORF">HUG10_07045</name>
</gene>